<dbReference type="EMBL" id="JAZIBG010000031">
    <property type="protein sequence ID" value="MEF7615359.1"/>
    <property type="molecule type" value="Genomic_DNA"/>
</dbReference>
<keyword evidence="3" id="KW-1185">Reference proteome</keyword>
<organism evidence="2 3">
    <name type="scientific">Aquincola agrisoli</name>
    <dbReference type="NCBI Taxonomy" id="3119538"/>
    <lineage>
        <taxon>Bacteria</taxon>
        <taxon>Pseudomonadati</taxon>
        <taxon>Pseudomonadota</taxon>
        <taxon>Betaproteobacteria</taxon>
        <taxon>Burkholderiales</taxon>
        <taxon>Sphaerotilaceae</taxon>
        <taxon>Aquincola</taxon>
    </lineage>
</organism>
<dbReference type="Proteomes" id="UP001336250">
    <property type="component" value="Unassembled WGS sequence"/>
</dbReference>
<evidence type="ECO:0000313" key="2">
    <source>
        <dbReference type="EMBL" id="MEF7615359.1"/>
    </source>
</evidence>
<dbReference type="SUPFAM" id="SSF53850">
    <property type="entry name" value="Periplasmic binding protein-like II"/>
    <property type="match status" value="1"/>
</dbReference>
<dbReference type="InterPro" id="IPR005064">
    <property type="entry name" value="BUG"/>
</dbReference>
<dbReference type="PIRSF" id="PIRSF017082">
    <property type="entry name" value="YflP"/>
    <property type="match status" value="1"/>
</dbReference>
<dbReference type="Pfam" id="PF03401">
    <property type="entry name" value="TctC"/>
    <property type="match status" value="1"/>
</dbReference>
<dbReference type="InterPro" id="IPR042100">
    <property type="entry name" value="Bug_dom1"/>
</dbReference>
<evidence type="ECO:0000256" key="1">
    <source>
        <dbReference type="ARBA" id="ARBA00006987"/>
    </source>
</evidence>
<dbReference type="PANTHER" id="PTHR42928">
    <property type="entry name" value="TRICARBOXYLATE-BINDING PROTEIN"/>
    <property type="match status" value="1"/>
</dbReference>
<protein>
    <submittedName>
        <fullName evidence="2">Tripartite tricarboxylate transporter substrate-binding protein</fullName>
    </submittedName>
</protein>
<reference evidence="2 3" key="1">
    <citation type="submission" date="2024-02" db="EMBL/GenBank/DDBJ databases">
        <title>Genome sequence of Aquincola sp. MAHUQ-54.</title>
        <authorList>
            <person name="Huq M.A."/>
        </authorList>
    </citation>
    <scope>NUCLEOTIDE SEQUENCE [LARGE SCALE GENOMIC DNA]</scope>
    <source>
        <strain evidence="2 3">MAHUQ-54</strain>
    </source>
</reference>
<comment type="caution">
    <text evidence="2">The sequence shown here is derived from an EMBL/GenBank/DDBJ whole genome shotgun (WGS) entry which is preliminary data.</text>
</comment>
<evidence type="ECO:0000313" key="3">
    <source>
        <dbReference type="Proteomes" id="UP001336250"/>
    </source>
</evidence>
<dbReference type="AlphaFoldDB" id="A0AAW9QI98"/>
<sequence>MSGRPPFARSPARPVTRRQMLLASGQLLAAAPLRAAHLSDYPSHPIRLIVPMAPGGAADGVLRPLAATLSRSLGQTVFTEYWPGAGTLIGTQQVARARADGYTVGFVTSAHAIHAAMRRSQGVDLHAEVAPVSLAGYYAMGLVAHPDLAADSIDELIALALREPGALEYGSLGMGTAMHLAGELLATSAGMNWVHVPYGASSGLYRDLLGGRVRLAFATLASALPYLRAGRLKMLGLTNARRIEDFPELPTIAETVADFEVLGFFGFVAPPRTPGAIVDRLAAELSAALRAPAVKHQLAAQGAVAWGSTAGEFEAYMRAATLRYGALAKAAGLT</sequence>
<comment type="similarity">
    <text evidence="1">Belongs to the UPF0065 (bug) family.</text>
</comment>
<gene>
    <name evidence="2" type="ORF">V4F39_15680</name>
</gene>
<dbReference type="RefSeq" id="WP_332290608.1">
    <property type="nucleotide sequence ID" value="NZ_JAZIBG010000031.1"/>
</dbReference>
<proteinExistence type="inferred from homology"/>
<accession>A0AAW9QI98</accession>
<dbReference type="PANTHER" id="PTHR42928:SF5">
    <property type="entry name" value="BLR1237 PROTEIN"/>
    <property type="match status" value="1"/>
</dbReference>
<dbReference type="Gene3D" id="3.40.190.150">
    <property type="entry name" value="Bordetella uptake gene, domain 1"/>
    <property type="match status" value="1"/>
</dbReference>
<dbReference type="Gene3D" id="3.40.190.10">
    <property type="entry name" value="Periplasmic binding protein-like II"/>
    <property type="match status" value="1"/>
</dbReference>
<name>A0AAW9QI98_9BURK</name>